<dbReference type="PANTHER" id="PTHR30532:SF25">
    <property type="entry name" value="IRON(III) DICITRATE-BINDING PERIPLASMIC PROTEIN"/>
    <property type="match status" value="1"/>
</dbReference>
<protein>
    <submittedName>
        <fullName evidence="7">Periplasmic binding protein</fullName>
    </submittedName>
</protein>
<reference evidence="7" key="1">
    <citation type="submission" date="2011-01" db="EMBL/GenBank/DDBJ databases">
        <authorList>
            <person name="Muzny D."/>
            <person name="Qin X."/>
            <person name="Buhay C."/>
            <person name="Dugan-Rocha S."/>
            <person name="Ding Y."/>
            <person name="Chen G."/>
            <person name="Hawes A."/>
            <person name="Holder M."/>
            <person name="Jhangiani S."/>
            <person name="Johnson A."/>
            <person name="Khan Z."/>
            <person name="Li Z."/>
            <person name="Liu W."/>
            <person name="Liu X."/>
            <person name="Perez L."/>
            <person name="Shen H."/>
            <person name="Wang Q."/>
            <person name="Watt J."/>
            <person name="Xi L."/>
            <person name="Xin Y."/>
            <person name="Zhou J."/>
            <person name="Deng J."/>
            <person name="Jiang H."/>
            <person name="Liu Y."/>
            <person name="Qu J."/>
            <person name="Song X.-Z."/>
            <person name="Zhang L."/>
            <person name="Villasana D."/>
            <person name="Johnson A."/>
            <person name="Liu J."/>
            <person name="Liyanage D."/>
            <person name="Lorensuhewa L."/>
            <person name="Robinson T."/>
            <person name="Song A."/>
            <person name="Song B.-B."/>
            <person name="Dinh H."/>
            <person name="Thornton R."/>
            <person name="Coyle M."/>
            <person name="Francisco L."/>
            <person name="Jackson L."/>
            <person name="Javaid M."/>
            <person name="Korchina V."/>
            <person name="Kovar C."/>
            <person name="Mata R."/>
            <person name="Mathew T."/>
            <person name="Ngo R."/>
            <person name="Nguyen L."/>
            <person name="Nguyen N."/>
            <person name="Okwuonu G."/>
            <person name="Ongeri F."/>
            <person name="Pham C."/>
            <person name="Simmons D."/>
            <person name="Wilczek-Boney K."/>
            <person name="Hale W."/>
            <person name="Jakkamsetti A."/>
            <person name="Pham P."/>
            <person name="Ruth R."/>
            <person name="San Lucas F."/>
            <person name="Warren J."/>
            <person name="Zhang J."/>
            <person name="Zhao Z."/>
            <person name="Zhou C."/>
            <person name="Zhu D."/>
            <person name="Lee S."/>
            <person name="Bess C."/>
            <person name="Blankenburg K."/>
            <person name="Forbes L."/>
            <person name="Fu Q."/>
            <person name="Gubbala S."/>
            <person name="Hirani K."/>
            <person name="Jayaseelan J.C."/>
            <person name="Lara F."/>
            <person name="Munidasa M."/>
            <person name="Palculict T."/>
            <person name="Patil S."/>
            <person name="Pu L.-L."/>
            <person name="Saada N."/>
            <person name="Tang L."/>
            <person name="Weissenberger G."/>
            <person name="Zhu Y."/>
            <person name="Hemphill L."/>
            <person name="Shang Y."/>
            <person name="Youmans B."/>
            <person name="Ayvaz T."/>
            <person name="Ross M."/>
            <person name="Santibanez J."/>
            <person name="Aqrawi P."/>
            <person name="Gross S."/>
            <person name="Joshi V."/>
            <person name="Fowler G."/>
            <person name="Nazareth L."/>
            <person name="Reid J."/>
            <person name="Worley K."/>
            <person name="Petrosino J."/>
            <person name="Highlander S."/>
            <person name="Gibbs R."/>
        </authorList>
    </citation>
    <scope>NUCLEOTIDE SEQUENCE [LARGE SCALE GENOMIC DNA]</scope>
    <source>
        <strain evidence="7">ATCC 33707</strain>
    </source>
</reference>
<evidence type="ECO:0000256" key="4">
    <source>
        <dbReference type="ARBA" id="ARBA00022729"/>
    </source>
</evidence>
<dbReference type="InterPro" id="IPR051313">
    <property type="entry name" value="Bact_iron-sidero_bind"/>
</dbReference>
<comment type="subcellular location">
    <subcellularLocation>
        <location evidence="1">Cell envelope</location>
    </subcellularLocation>
</comment>
<dbReference type="GO" id="GO:0030288">
    <property type="term" value="C:outer membrane-bounded periplasmic space"/>
    <property type="evidence" value="ECO:0007669"/>
    <property type="project" value="TreeGrafter"/>
</dbReference>
<dbReference type="SUPFAM" id="SSF53807">
    <property type="entry name" value="Helical backbone' metal receptor"/>
    <property type="match status" value="1"/>
</dbReference>
<evidence type="ECO:0000313" key="8">
    <source>
        <dbReference type="Proteomes" id="UP000004245"/>
    </source>
</evidence>
<feature type="domain" description="Fe/B12 periplasmic-binding" evidence="6">
    <location>
        <begin position="68"/>
        <end position="335"/>
    </location>
</feature>
<keyword evidence="4 5" id="KW-0732">Signal</keyword>
<dbReference type="PANTHER" id="PTHR30532">
    <property type="entry name" value="IRON III DICITRATE-BINDING PERIPLASMIC PROTEIN"/>
    <property type="match status" value="1"/>
</dbReference>
<keyword evidence="3" id="KW-0813">Transport</keyword>
<evidence type="ECO:0000259" key="6">
    <source>
        <dbReference type="PROSITE" id="PS50983"/>
    </source>
</evidence>
<proteinExistence type="inferred from homology"/>
<keyword evidence="8" id="KW-1185">Reference proteome</keyword>
<accession>E9T3S1</accession>
<evidence type="ECO:0000313" key="7">
    <source>
        <dbReference type="EMBL" id="EGD23495.1"/>
    </source>
</evidence>
<dbReference type="STRING" id="43767.A6I91_03545"/>
<evidence type="ECO:0000256" key="5">
    <source>
        <dbReference type="SAM" id="SignalP"/>
    </source>
</evidence>
<sequence length="338" mass="36140">MEFHLVYTLARRRTLTSLAAVGAAVSIALTGCSSTESTADTTATESTGFPRTVEHFRGVANIDAEPQRIVTLDNSYADAVLLLESPLVGFVDYREQGLPDYLGDARDRFAADAVSVGKVQNVSLEKVAQLEPDLVLSAEVRDGKNYEALSALAPTVFSQSTGPTWKDNIRLVAKALGKEDLAEQKIGDYEARAKAIGDEINAKANNPTVSVVRFAGEPTARLYRTTSFSGIVLADAGLARPASQQADPADAGSIMNSISPERLADAEADVIFVATYEDPEGKSIKAAEAFRQNPLWGTLKGRIVEVDDAMWMTPVSIQGAHKILDDLAEAFGVDPHNG</sequence>
<evidence type="ECO:0000256" key="1">
    <source>
        <dbReference type="ARBA" id="ARBA00004196"/>
    </source>
</evidence>
<dbReference type="Gene3D" id="3.40.50.1980">
    <property type="entry name" value="Nitrogenase molybdenum iron protein domain"/>
    <property type="match status" value="2"/>
</dbReference>
<dbReference type="AlphaFoldDB" id="E9T3S1"/>
<comment type="similarity">
    <text evidence="2">Belongs to the bacterial solute-binding protein 8 family.</text>
</comment>
<comment type="caution">
    <text evidence="7">The sequence shown here is derived from an EMBL/GenBank/DDBJ whole genome shotgun (WGS) entry which is preliminary data.</text>
</comment>
<dbReference type="Proteomes" id="UP000004245">
    <property type="component" value="Unassembled WGS sequence"/>
</dbReference>
<dbReference type="GO" id="GO:1901678">
    <property type="term" value="P:iron coordination entity transport"/>
    <property type="evidence" value="ECO:0007669"/>
    <property type="project" value="UniProtKB-ARBA"/>
</dbReference>
<dbReference type="CDD" id="cd01146">
    <property type="entry name" value="FhuD"/>
    <property type="match status" value="1"/>
</dbReference>
<evidence type="ECO:0000256" key="3">
    <source>
        <dbReference type="ARBA" id="ARBA00022448"/>
    </source>
</evidence>
<evidence type="ECO:0000256" key="2">
    <source>
        <dbReference type="ARBA" id="ARBA00008814"/>
    </source>
</evidence>
<feature type="signal peptide" evidence="5">
    <location>
        <begin position="1"/>
        <end position="19"/>
    </location>
</feature>
<gene>
    <name evidence="7" type="ORF">HMPREF0724_13312</name>
</gene>
<dbReference type="Pfam" id="PF01497">
    <property type="entry name" value="Peripla_BP_2"/>
    <property type="match status" value="1"/>
</dbReference>
<dbReference type="HOGENOM" id="CLU_038034_0_2_11"/>
<organism evidence="7 8">
    <name type="scientific">Prescottella equi ATCC 33707</name>
    <dbReference type="NCBI Taxonomy" id="525370"/>
    <lineage>
        <taxon>Bacteria</taxon>
        <taxon>Bacillati</taxon>
        <taxon>Actinomycetota</taxon>
        <taxon>Actinomycetes</taxon>
        <taxon>Mycobacteriales</taxon>
        <taxon>Nocardiaceae</taxon>
        <taxon>Prescottella</taxon>
    </lineage>
</organism>
<dbReference type="EMBL" id="ADNW02000013">
    <property type="protein sequence ID" value="EGD23495.1"/>
    <property type="molecule type" value="Genomic_DNA"/>
</dbReference>
<dbReference type="PROSITE" id="PS50983">
    <property type="entry name" value="FE_B12_PBP"/>
    <property type="match status" value="1"/>
</dbReference>
<feature type="chain" id="PRO_5039381239" evidence="5">
    <location>
        <begin position="20"/>
        <end position="338"/>
    </location>
</feature>
<name>E9T3S1_RHOHA</name>
<dbReference type="InterPro" id="IPR002491">
    <property type="entry name" value="ABC_transptr_periplasmic_BD"/>
</dbReference>